<name>A0A4V4HG83_DENBC</name>
<organism evidence="3 4">
    <name type="scientific">Dendrothele bispora (strain CBS 962.96)</name>
    <dbReference type="NCBI Taxonomy" id="1314807"/>
    <lineage>
        <taxon>Eukaryota</taxon>
        <taxon>Fungi</taxon>
        <taxon>Dikarya</taxon>
        <taxon>Basidiomycota</taxon>
        <taxon>Agaricomycotina</taxon>
        <taxon>Agaricomycetes</taxon>
        <taxon>Agaricomycetidae</taxon>
        <taxon>Agaricales</taxon>
        <taxon>Agaricales incertae sedis</taxon>
        <taxon>Dendrothele</taxon>
    </lineage>
</organism>
<feature type="transmembrane region" description="Helical" evidence="2">
    <location>
        <begin position="278"/>
        <end position="298"/>
    </location>
</feature>
<evidence type="ECO:0000256" key="2">
    <source>
        <dbReference type="SAM" id="Phobius"/>
    </source>
</evidence>
<keyword evidence="4" id="KW-1185">Reference proteome</keyword>
<proteinExistence type="predicted"/>
<keyword evidence="2" id="KW-0812">Transmembrane</keyword>
<keyword evidence="2" id="KW-0472">Membrane</keyword>
<dbReference type="Proteomes" id="UP000297245">
    <property type="component" value="Unassembled WGS sequence"/>
</dbReference>
<dbReference type="EMBL" id="ML179147">
    <property type="protein sequence ID" value="THU97855.1"/>
    <property type="molecule type" value="Genomic_DNA"/>
</dbReference>
<evidence type="ECO:0000256" key="1">
    <source>
        <dbReference type="SAM" id="MobiDB-lite"/>
    </source>
</evidence>
<reference evidence="3 4" key="1">
    <citation type="journal article" date="2019" name="Nat. Ecol. Evol.">
        <title>Megaphylogeny resolves global patterns of mushroom evolution.</title>
        <authorList>
            <person name="Varga T."/>
            <person name="Krizsan K."/>
            <person name="Foldi C."/>
            <person name="Dima B."/>
            <person name="Sanchez-Garcia M."/>
            <person name="Sanchez-Ramirez S."/>
            <person name="Szollosi G.J."/>
            <person name="Szarkandi J.G."/>
            <person name="Papp V."/>
            <person name="Albert L."/>
            <person name="Andreopoulos W."/>
            <person name="Angelini C."/>
            <person name="Antonin V."/>
            <person name="Barry K.W."/>
            <person name="Bougher N.L."/>
            <person name="Buchanan P."/>
            <person name="Buyck B."/>
            <person name="Bense V."/>
            <person name="Catcheside P."/>
            <person name="Chovatia M."/>
            <person name="Cooper J."/>
            <person name="Damon W."/>
            <person name="Desjardin D."/>
            <person name="Finy P."/>
            <person name="Geml J."/>
            <person name="Haridas S."/>
            <person name="Hughes K."/>
            <person name="Justo A."/>
            <person name="Karasinski D."/>
            <person name="Kautmanova I."/>
            <person name="Kiss B."/>
            <person name="Kocsube S."/>
            <person name="Kotiranta H."/>
            <person name="LaButti K.M."/>
            <person name="Lechner B.E."/>
            <person name="Liimatainen K."/>
            <person name="Lipzen A."/>
            <person name="Lukacs Z."/>
            <person name="Mihaltcheva S."/>
            <person name="Morgado L.N."/>
            <person name="Niskanen T."/>
            <person name="Noordeloos M.E."/>
            <person name="Ohm R.A."/>
            <person name="Ortiz-Santana B."/>
            <person name="Ovrebo C."/>
            <person name="Racz N."/>
            <person name="Riley R."/>
            <person name="Savchenko A."/>
            <person name="Shiryaev A."/>
            <person name="Soop K."/>
            <person name="Spirin V."/>
            <person name="Szebenyi C."/>
            <person name="Tomsovsky M."/>
            <person name="Tulloss R.E."/>
            <person name="Uehling J."/>
            <person name="Grigoriev I.V."/>
            <person name="Vagvolgyi C."/>
            <person name="Papp T."/>
            <person name="Martin F.M."/>
            <person name="Miettinen O."/>
            <person name="Hibbett D.S."/>
            <person name="Nagy L.G."/>
        </authorList>
    </citation>
    <scope>NUCLEOTIDE SEQUENCE [LARGE SCALE GENOMIC DNA]</scope>
    <source>
        <strain evidence="3 4">CBS 962.96</strain>
    </source>
</reference>
<sequence length="500" mass="55545">MTFSKALCHPLPKMFSPNTLNSNSTPPVLAGFFGGDEAIAAMSTIQYYKGRKFMGFYNSPGGFRMAKHYGRLAKSRIWRGFYPDACLEPAEVFSLNGSPGEVYPDYFGAKNGVVMKHTGHLAYLFLRKMRHEASFTLFESTRKTRPAKVTIVKLGAINLPEGHVHYPAPLRHFVLLFNVCTILASLAAAIISGLYKDWYAFSLILLGIIVNGVACFVLGSGRIKVNFVTPPQSSLPGDGLMTMGDDLMIVLGEENAIFQITRGSISVEFPAWVKWNDYFVIGACCLLSTLQFLVQLFLIPQATLFGQILFLCSFGVSFLFNTYLSAIDKGDLQRETLGNKVWNVGKDAVKGYEFQNWTTAVIAMFYILEPSKDEVLAKHLLDRLLPNQNPEWNAFKTKLLETYRNVGPKAGNVPSDEQSKVVQNMYKDWSDADKFFNEVYKARHDYRTTSHLGPHNRHNGTAGAEGTGGISASAPTPSTKPPSFIHVPTPPPEDRGFNMK</sequence>
<gene>
    <name evidence="3" type="ORF">K435DRAFT_50138</name>
</gene>
<feature type="region of interest" description="Disordered" evidence="1">
    <location>
        <begin position="448"/>
        <end position="500"/>
    </location>
</feature>
<feature type="transmembrane region" description="Helical" evidence="2">
    <location>
        <begin position="304"/>
        <end position="324"/>
    </location>
</feature>
<dbReference type="AlphaFoldDB" id="A0A4V4HG83"/>
<feature type="transmembrane region" description="Helical" evidence="2">
    <location>
        <begin position="173"/>
        <end position="192"/>
    </location>
</feature>
<protein>
    <submittedName>
        <fullName evidence="3">Uncharacterized protein</fullName>
    </submittedName>
</protein>
<evidence type="ECO:0000313" key="3">
    <source>
        <dbReference type="EMBL" id="THU97855.1"/>
    </source>
</evidence>
<dbReference type="OrthoDB" id="2366471at2759"/>
<feature type="compositionally biased region" description="Low complexity" evidence="1">
    <location>
        <begin position="471"/>
        <end position="483"/>
    </location>
</feature>
<keyword evidence="2" id="KW-1133">Transmembrane helix</keyword>
<evidence type="ECO:0000313" key="4">
    <source>
        <dbReference type="Proteomes" id="UP000297245"/>
    </source>
</evidence>
<accession>A0A4V4HG83</accession>
<feature type="transmembrane region" description="Helical" evidence="2">
    <location>
        <begin position="198"/>
        <end position="219"/>
    </location>
</feature>